<keyword evidence="9" id="KW-1185">Reference proteome</keyword>
<evidence type="ECO:0000313" key="9">
    <source>
        <dbReference type="Proteomes" id="UP000192656"/>
    </source>
</evidence>
<dbReference type="RefSeq" id="WP_170923389.1">
    <property type="nucleotide sequence ID" value="NZ_FWXR01000029.1"/>
</dbReference>
<dbReference type="SUPFAM" id="SSF46785">
    <property type="entry name" value="Winged helix' DNA-binding domain"/>
    <property type="match status" value="1"/>
</dbReference>
<dbReference type="InterPro" id="IPR012967">
    <property type="entry name" value="COMT_dimerisation"/>
</dbReference>
<reference evidence="8 9" key="1">
    <citation type="submission" date="2017-04" db="EMBL/GenBank/DDBJ databases">
        <authorList>
            <person name="Afonso C.L."/>
            <person name="Miller P.J."/>
            <person name="Scott M.A."/>
            <person name="Spackman E."/>
            <person name="Goraichik I."/>
            <person name="Dimitrov K.M."/>
            <person name="Suarez D.L."/>
            <person name="Swayne D.E."/>
        </authorList>
    </citation>
    <scope>NUCLEOTIDE SEQUENCE [LARGE SCALE GENOMIC DNA]</scope>
    <source>
        <strain evidence="8 9">CGMCC 1.10972</strain>
    </source>
</reference>
<feature type="domain" description="O-methyltransferase dimerisation" evidence="7">
    <location>
        <begin position="65"/>
        <end position="136"/>
    </location>
</feature>
<dbReference type="GO" id="GO:0008171">
    <property type="term" value="F:O-methyltransferase activity"/>
    <property type="evidence" value="ECO:0007669"/>
    <property type="project" value="InterPro"/>
</dbReference>
<sequence length="394" mass="43016">MSLSDSRPSAPIAGADKAPRGSSPLSVRWRDIRNRALMSPRFHAIALATPIGRFFARRSADKLFDLTAGFVYSQILFAGVQTGLFEALAEGPAPEEDLARRLEMPLDGARRLLSGSAALGLLDKLPDGRFMLGAQGAALLANPGAIAMIRHHDAFYDDLRDPVEVLKIRGGGRLARLWDYDGQSADTRPEGRSTSETTRYTKLMEASQDLVAREALRLFDVRPFKRILDLGGGSGRFLTALAERNETAQLHLFDRPDVAILARERLDIRPDADRFRVHGGSFFADSLPDRCDLVTLVRILHDHDDEPAMNILRRARTALAPGGRILIAEPMADRRAHSRIGDAYFNLYLAAMGSGRPRTPEEIAEMLGAAGFSKPRTIPAGMPIATSAVTAVAT</sequence>
<evidence type="ECO:0000256" key="5">
    <source>
        <dbReference type="SAM" id="MobiDB-lite"/>
    </source>
</evidence>
<dbReference type="GO" id="GO:0046983">
    <property type="term" value="F:protein dimerization activity"/>
    <property type="evidence" value="ECO:0007669"/>
    <property type="project" value="InterPro"/>
</dbReference>
<dbReference type="EMBL" id="FWXR01000029">
    <property type="protein sequence ID" value="SMD11172.1"/>
    <property type="molecule type" value="Genomic_DNA"/>
</dbReference>
<name>A0A1W2ENQ3_9HYPH</name>
<dbReference type="PANTHER" id="PTHR43712:SF2">
    <property type="entry name" value="O-METHYLTRANSFERASE CICE"/>
    <property type="match status" value="1"/>
</dbReference>
<dbReference type="Gene3D" id="3.40.50.150">
    <property type="entry name" value="Vaccinia Virus protein VP39"/>
    <property type="match status" value="1"/>
</dbReference>
<evidence type="ECO:0000259" key="7">
    <source>
        <dbReference type="Pfam" id="PF08100"/>
    </source>
</evidence>
<dbReference type="SUPFAM" id="SSF53335">
    <property type="entry name" value="S-adenosyl-L-methionine-dependent methyltransferases"/>
    <property type="match status" value="1"/>
</dbReference>
<gene>
    <name evidence="8" type="ORF">SAMN06297251_12911</name>
</gene>
<keyword evidence="1 8" id="KW-0489">Methyltransferase</keyword>
<dbReference type="InterPro" id="IPR036388">
    <property type="entry name" value="WH-like_DNA-bd_sf"/>
</dbReference>
<feature type="domain" description="O-methyltransferase C-terminal" evidence="6">
    <location>
        <begin position="191"/>
        <end position="373"/>
    </location>
</feature>
<dbReference type="InterPro" id="IPR029063">
    <property type="entry name" value="SAM-dependent_MTases_sf"/>
</dbReference>
<evidence type="ECO:0000259" key="6">
    <source>
        <dbReference type="Pfam" id="PF00891"/>
    </source>
</evidence>
<dbReference type="Pfam" id="PF08100">
    <property type="entry name" value="Dimerisation"/>
    <property type="match status" value="1"/>
</dbReference>
<dbReference type="Proteomes" id="UP000192656">
    <property type="component" value="Unassembled WGS sequence"/>
</dbReference>
<keyword evidence="3" id="KW-0949">S-adenosyl-L-methionine</keyword>
<dbReference type="Gene3D" id="1.10.287.1350">
    <property type="match status" value="1"/>
</dbReference>
<evidence type="ECO:0000256" key="2">
    <source>
        <dbReference type="ARBA" id="ARBA00022679"/>
    </source>
</evidence>
<feature type="region of interest" description="Disordered" evidence="5">
    <location>
        <begin position="1"/>
        <end position="24"/>
    </location>
</feature>
<dbReference type="AlphaFoldDB" id="A0A1W2ENQ3"/>
<organism evidence="8 9">
    <name type="scientific">Fulvimarina manganoxydans</name>
    <dbReference type="NCBI Taxonomy" id="937218"/>
    <lineage>
        <taxon>Bacteria</taxon>
        <taxon>Pseudomonadati</taxon>
        <taxon>Pseudomonadota</taxon>
        <taxon>Alphaproteobacteria</taxon>
        <taxon>Hyphomicrobiales</taxon>
        <taxon>Aurantimonadaceae</taxon>
        <taxon>Fulvimarina</taxon>
    </lineage>
</organism>
<dbReference type="CDD" id="cd02440">
    <property type="entry name" value="AdoMet_MTases"/>
    <property type="match status" value="1"/>
</dbReference>
<keyword evidence="2 8" id="KW-0808">Transferase</keyword>
<dbReference type="InterPro" id="IPR016461">
    <property type="entry name" value="COMT-like"/>
</dbReference>
<dbReference type="GO" id="GO:0032259">
    <property type="term" value="P:methylation"/>
    <property type="evidence" value="ECO:0007669"/>
    <property type="project" value="UniProtKB-KW"/>
</dbReference>
<evidence type="ECO:0000256" key="1">
    <source>
        <dbReference type="ARBA" id="ARBA00022603"/>
    </source>
</evidence>
<dbReference type="Gene3D" id="1.10.10.10">
    <property type="entry name" value="Winged helix-like DNA-binding domain superfamily/Winged helix DNA-binding domain"/>
    <property type="match status" value="1"/>
</dbReference>
<dbReference type="Pfam" id="PF00891">
    <property type="entry name" value="Methyltransf_2"/>
    <property type="match status" value="1"/>
</dbReference>
<dbReference type="STRING" id="937218.SAMN06297251_12911"/>
<dbReference type="PROSITE" id="PS51683">
    <property type="entry name" value="SAM_OMT_II"/>
    <property type="match status" value="1"/>
</dbReference>
<protein>
    <submittedName>
        <fullName evidence="8">Demethylspheroidene O-methyltransferase</fullName>
    </submittedName>
</protein>
<evidence type="ECO:0000256" key="3">
    <source>
        <dbReference type="ARBA" id="ARBA00022691"/>
    </source>
</evidence>
<dbReference type="InterPro" id="IPR001077">
    <property type="entry name" value="COMT_C"/>
</dbReference>
<accession>A0A1W2ENQ3</accession>
<proteinExistence type="predicted"/>
<dbReference type="PANTHER" id="PTHR43712">
    <property type="entry name" value="PUTATIVE (AFU_ORTHOLOGUE AFUA_4G14580)-RELATED"/>
    <property type="match status" value="1"/>
</dbReference>
<feature type="active site" description="Proton acceptor" evidence="4">
    <location>
        <position position="301"/>
    </location>
</feature>
<evidence type="ECO:0000313" key="8">
    <source>
        <dbReference type="EMBL" id="SMD11172.1"/>
    </source>
</evidence>
<dbReference type="InterPro" id="IPR036390">
    <property type="entry name" value="WH_DNA-bd_sf"/>
</dbReference>
<evidence type="ECO:0000256" key="4">
    <source>
        <dbReference type="PIRSR" id="PIRSR005739-1"/>
    </source>
</evidence>